<dbReference type="Pfam" id="PF25601">
    <property type="entry name" value="AAA_lid_14"/>
    <property type="match status" value="1"/>
</dbReference>
<keyword evidence="11" id="KW-1185">Reference proteome</keyword>
<dbReference type="RefSeq" id="WP_221250172.1">
    <property type="nucleotide sequence ID" value="NZ_AP024355.1"/>
</dbReference>
<reference evidence="10 11" key="2">
    <citation type="journal article" date="2021" name="Int. J. Syst. Evol. Microbiol.">
        <title>Isolation and Polyphasic Characterization of Desulfuromonas versatilis sp. Nov., an Electrogenic Bacteria Capable of Versatile Metabolism Isolated from a Graphene Oxide-Reducing Enrichment Culture.</title>
        <authorList>
            <person name="Xie L."/>
            <person name="Yoshida N."/>
            <person name="Ishii S."/>
            <person name="Meng L."/>
        </authorList>
    </citation>
    <scope>NUCLEOTIDE SEQUENCE [LARGE SCALE GENOMIC DNA]</scope>
    <source>
        <strain evidence="10 11">NIT-T3</strain>
    </source>
</reference>
<dbReference type="SUPFAM" id="SSF54862">
    <property type="entry name" value="4Fe-4S ferredoxins"/>
    <property type="match status" value="1"/>
</dbReference>
<feature type="transmembrane region" description="Helical" evidence="6">
    <location>
        <begin position="831"/>
        <end position="850"/>
    </location>
</feature>
<dbReference type="PROSITE" id="PS00198">
    <property type="entry name" value="4FE4S_FER_1"/>
    <property type="match status" value="1"/>
</dbReference>
<dbReference type="PROSITE" id="PS50042">
    <property type="entry name" value="CNMP_BINDING_3"/>
    <property type="match status" value="1"/>
</dbReference>
<keyword evidence="10" id="KW-0808">Transferase</keyword>
<keyword evidence="3" id="KW-0067">ATP-binding</keyword>
<evidence type="ECO:0000259" key="9">
    <source>
        <dbReference type="PROSITE" id="PS51379"/>
    </source>
</evidence>
<dbReference type="Proteomes" id="UP001319827">
    <property type="component" value="Chromosome"/>
</dbReference>
<dbReference type="Pfam" id="PF00158">
    <property type="entry name" value="Sigma54_activat"/>
    <property type="match status" value="2"/>
</dbReference>
<proteinExistence type="predicted"/>
<evidence type="ECO:0000259" key="8">
    <source>
        <dbReference type="PROSITE" id="PS50045"/>
    </source>
</evidence>
<dbReference type="PANTHER" id="PTHR32071:SF38">
    <property type="entry name" value="PSP OPERON TRANSCRIPTIONAL ACTIVATOR"/>
    <property type="match status" value="1"/>
</dbReference>
<dbReference type="SUPFAM" id="SSF52540">
    <property type="entry name" value="P-loop containing nucleoside triphosphate hydrolases"/>
    <property type="match status" value="1"/>
</dbReference>
<evidence type="ECO:0000256" key="3">
    <source>
        <dbReference type="ARBA" id="ARBA00022840"/>
    </source>
</evidence>
<dbReference type="InterPro" id="IPR017896">
    <property type="entry name" value="4Fe4S_Fe-S-bd"/>
</dbReference>
<feature type="domain" description="Cyclic nucleotide-binding" evidence="7">
    <location>
        <begin position="12"/>
        <end position="132"/>
    </location>
</feature>
<dbReference type="Gene3D" id="1.10.8.60">
    <property type="match status" value="1"/>
</dbReference>
<accession>A0ABM8HXU7</accession>
<dbReference type="Pfam" id="PF00027">
    <property type="entry name" value="cNMP_binding"/>
    <property type="match status" value="1"/>
</dbReference>
<feature type="transmembrane region" description="Helical" evidence="6">
    <location>
        <begin position="565"/>
        <end position="584"/>
    </location>
</feature>
<reference evidence="10 11" key="1">
    <citation type="journal article" date="2016" name="C (Basel)">
        <title>Selective Growth of and Electricity Production by Marine Exoelectrogenic Bacteria in Self-Aggregated Hydrogel of Microbially Reduced Graphene Oxide.</title>
        <authorList>
            <person name="Yoshida N."/>
            <person name="Goto Y."/>
            <person name="Miyata Y."/>
        </authorList>
    </citation>
    <scope>NUCLEOTIDE SEQUENCE [LARGE SCALE GENOMIC DNA]</scope>
    <source>
        <strain evidence="10 11">NIT-T3</strain>
    </source>
</reference>
<feature type="transmembrane region" description="Helical" evidence="6">
    <location>
        <begin position="800"/>
        <end position="819"/>
    </location>
</feature>
<feature type="transmembrane region" description="Helical" evidence="6">
    <location>
        <begin position="744"/>
        <end position="764"/>
    </location>
</feature>
<evidence type="ECO:0000256" key="5">
    <source>
        <dbReference type="ARBA" id="ARBA00023014"/>
    </source>
</evidence>
<feature type="domain" description="Sigma-54 factor interaction" evidence="8">
    <location>
        <begin position="166"/>
        <end position="414"/>
    </location>
</feature>
<dbReference type="Gene3D" id="2.60.120.10">
    <property type="entry name" value="Jelly Rolls"/>
    <property type="match status" value="1"/>
</dbReference>
<dbReference type="Gene3D" id="3.40.50.300">
    <property type="entry name" value="P-loop containing nucleotide triphosphate hydrolases"/>
    <property type="match status" value="1"/>
</dbReference>
<keyword evidence="10" id="KW-0418">Kinase</keyword>
<feature type="domain" description="4Fe-4S ferredoxin-type" evidence="9">
    <location>
        <begin position="638"/>
        <end position="668"/>
    </location>
</feature>
<evidence type="ECO:0000256" key="4">
    <source>
        <dbReference type="ARBA" id="ARBA00023004"/>
    </source>
</evidence>
<dbReference type="InterPro" id="IPR000595">
    <property type="entry name" value="cNMP-bd_dom"/>
</dbReference>
<dbReference type="InterPro" id="IPR018488">
    <property type="entry name" value="cNMP-bd_CS"/>
</dbReference>
<dbReference type="CDD" id="cd00009">
    <property type="entry name" value="AAA"/>
    <property type="match status" value="1"/>
</dbReference>
<dbReference type="InterPro" id="IPR058031">
    <property type="entry name" value="AAA_lid_NorR"/>
</dbReference>
<gene>
    <name evidence="10" type="ORF">DESUT3_38600</name>
</gene>
<dbReference type="EMBL" id="AP024355">
    <property type="protein sequence ID" value="BCR06791.1"/>
    <property type="molecule type" value="Genomic_DNA"/>
</dbReference>
<dbReference type="PANTHER" id="PTHR32071">
    <property type="entry name" value="TRANSCRIPTIONAL REGULATORY PROTEIN"/>
    <property type="match status" value="1"/>
</dbReference>
<feature type="transmembrane region" description="Helical" evidence="6">
    <location>
        <begin position="492"/>
        <end position="514"/>
    </location>
</feature>
<dbReference type="InterPro" id="IPR017900">
    <property type="entry name" value="4Fe4S_Fe_S_CS"/>
</dbReference>
<keyword evidence="6" id="KW-0812">Transmembrane</keyword>
<keyword evidence="6" id="KW-0472">Membrane</keyword>
<dbReference type="Pfam" id="PF12801">
    <property type="entry name" value="Fer4_5"/>
    <property type="match status" value="2"/>
</dbReference>
<dbReference type="SUPFAM" id="SSF51206">
    <property type="entry name" value="cAMP-binding domain-like"/>
    <property type="match status" value="1"/>
</dbReference>
<feature type="transmembrane region" description="Helical" evidence="6">
    <location>
        <begin position="682"/>
        <end position="702"/>
    </location>
</feature>
<dbReference type="SMART" id="SM00100">
    <property type="entry name" value="cNMP"/>
    <property type="match status" value="1"/>
</dbReference>
<dbReference type="PROSITE" id="PS51379">
    <property type="entry name" value="4FE4S_FER_2"/>
    <property type="match status" value="1"/>
</dbReference>
<dbReference type="InterPro" id="IPR018490">
    <property type="entry name" value="cNMP-bd_dom_sf"/>
</dbReference>
<keyword evidence="2" id="KW-0547">Nucleotide-binding</keyword>
<evidence type="ECO:0000256" key="2">
    <source>
        <dbReference type="ARBA" id="ARBA00022741"/>
    </source>
</evidence>
<dbReference type="InterPro" id="IPR014710">
    <property type="entry name" value="RmlC-like_jellyroll"/>
</dbReference>
<organism evidence="10 11">
    <name type="scientific">Desulfuromonas versatilis</name>
    <dbReference type="NCBI Taxonomy" id="2802975"/>
    <lineage>
        <taxon>Bacteria</taxon>
        <taxon>Pseudomonadati</taxon>
        <taxon>Thermodesulfobacteriota</taxon>
        <taxon>Desulfuromonadia</taxon>
        <taxon>Desulfuromonadales</taxon>
        <taxon>Desulfuromonadaceae</taxon>
        <taxon>Desulfuromonas</taxon>
    </lineage>
</organism>
<keyword evidence="4" id="KW-0408">Iron</keyword>
<feature type="transmembrane region" description="Helical" evidence="6">
    <location>
        <begin position="714"/>
        <end position="732"/>
    </location>
</feature>
<protein>
    <submittedName>
        <fullName evidence="10">Histidine kinase</fullName>
    </submittedName>
</protein>
<keyword evidence="1" id="KW-0479">Metal-binding</keyword>
<dbReference type="InterPro" id="IPR027417">
    <property type="entry name" value="P-loop_NTPase"/>
</dbReference>
<evidence type="ECO:0000313" key="11">
    <source>
        <dbReference type="Proteomes" id="UP001319827"/>
    </source>
</evidence>
<sequence length="851" mass="93578">MVPMDSLHQIRLFAGLSPEALELLAQRLNRRCFAAGQTILRQGEPTHAIYFILSGTVRVELTDPGGLRHTLATLGAGEMFGERALLTGELRTADVRSETQLQAAELPAEDFAALLPLCPELYANLCRQLARQLGNWAVRHHQDERENREILSNLVGWQLLPEFEAFPGTSPWAQQLNRDLGELAESPSHLLILGEIGTWKDLAARLVHFHSGEAGRPVLYLDCADPPPVLREQGRERSAAKPSLELQIAQESALFGHQPDSAIYARGTRRGYLELADGGDLILRNVGHLAPGVQKLLLAYLATGSFTRRGETTARHSRVRMLATSDEDLPTLAGLGHFDPELCARLAETTVRLKPLRERKKDIPVIARQLLGPLNKKHHKQIGRISQDALNLLVDYDWPLNGTELQQVMDRAVAVCTGPEIQAEQIFLQGVGRTGSGKHNLLRLPAADRLARSPLFPGLLRYLSVPTFLLALWHCLAGPAQPNLANLLVWSLWWPVLILSVALGARSWCSYCPVEALSESLSGWRRRYWDPPRWLRRSGGWLAMAGFIAVLLAEQATQMFHQARATGLLLAALLAGTVLTHQLFGPRVWCKYLCPLGRMIASFARISLVEMHSNGNVCTNRCKISDCIKEKKCPMGLHPTAVNSSDDCILCFSCVKNCPHHAVRLDLRDPALGVLQGTRRTLPGAAFAATLVGLVLASRLAGPSGGGPWGWHQALGFLGITLGFVAAVFLASSGTRARRWQAGFAILGYAYLPLALTGMFNLYFRHFVSQGPELLRLAADTLGLGPWLPRELLRLELGTLQYLLPLLTLLGAGFSFRLLGQLAHSYALGRISIRLHQVLMALTAVAFLVLL</sequence>
<evidence type="ECO:0000313" key="10">
    <source>
        <dbReference type="EMBL" id="BCR06791.1"/>
    </source>
</evidence>
<evidence type="ECO:0000259" key="7">
    <source>
        <dbReference type="PROSITE" id="PS50042"/>
    </source>
</evidence>
<dbReference type="PROSITE" id="PS50045">
    <property type="entry name" value="SIGMA54_INTERACT_4"/>
    <property type="match status" value="1"/>
</dbReference>
<dbReference type="GO" id="GO:0016301">
    <property type="term" value="F:kinase activity"/>
    <property type="evidence" value="ECO:0007669"/>
    <property type="project" value="UniProtKB-KW"/>
</dbReference>
<evidence type="ECO:0000256" key="1">
    <source>
        <dbReference type="ARBA" id="ARBA00022723"/>
    </source>
</evidence>
<evidence type="ECO:0000256" key="6">
    <source>
        <dbReference type="SAM" id="Phobius"/>
    </source>
</evidence>
<dbReference type="InterPro" id="IPR002078">
    <property type="entry name" value="Sigma_54_int"/>
</dbReference>
<feature type="transmembrane region" description="Helical" evidence="6">
    <location>
        <begin position="534"/>
        <end position="553"/>
    </location>
</feature>
<keyword evidence="6" id="KW-1133">Transmembrane helix</keyword>
<dbReference type="PROSITE" id="PS00889">
    <property type="entry name" value="CNMP_BINDING_2"/>
    <property type="match status" value="1"/>
</dbReference>
<keyword evidence="5" id="KW-0411">Iron-sulfur</keyword>
<name>A0ABM8HXU7_9BACT</name>
<dbReference type="CDD" id="cd00038">
    <property type="entry name" value="CAP_ED"/>
    <property type="match status" value="1"/>
</dbReference>